<dbReference type="OrthoDB" id="2991176at2"/>
<keyword evidence="2" id="KW-1185">Reference proteome</keyword>
<dbReference type="AlphaFoldDB" id="A0A1H9KQ67"/>
<gene>
    <name evidence="1" type="ORF">SAMN03080615_03584</name>
</gene>
<organism evidence="1 2">
    <name type="scientific">Amphritea atlantica</name>
    <dbReference type="NCBI Taxonomy" id="355243"/>
    <lineage>
        <taxon>Bacteria</taxon>
        <taxon>Pseudomonadati</taxon>
        <taxon>Pseudomonadota</taxon>
        <taxon>Gammaproteobacteria</taxon>
        <taxon>Oceanospirillales</taxon>
        <taxon>Oceanospirillaceae</taxon>
        <taxon>Amphritea</taxon>
    </lineage>
</organism>
<sequence length="206" mass="22714">MNGFLNFVGFILLIASVFVFGLKGMAAEMGIAVAASGIFLAFANLDKFSEFKGAGFEAKLKEAVNEANATIENLKEVAKPLIKTNFFALAKAGRFSEGAFNKSHDVYDQLSELQEKIGLEGQDLENSKSSYLNIHAWDMVSELSGNIERSGNEKFSVTSREAIGTHSFEVAPDINKFNELVSGLELNEVPKRQYEALKSYYAKYKL</sequence>
<dbReference type="Proteomes" id="UP000198749">
    <property type="component" value="Unassembled WGS sequence"/>
</dbReference>
<evidence type="ECO:0000313" key="2">
    <source>
        <dbReference type="Proteomes" id="UP000198749"/>
    </source>
</evidence>
<dbReference type="RefSeq" id="WP_091360923.1">
    <property type="nucleotide sequence ID" value="NZ_AP025284.1"/>
</dbReference>
<dbReference type="EMBL" id="FOGB01000014">
    <property type="protein sequence ID" value="SER01065.1"/>
    <property type="molecule type" value="Genomic_DNA"/>
</dbReference>
<reference evidence="2" key="1">
    <citation type="submission" date="2016-10" db="EMBL/GenBank/DDBJ databases">
        <authorList>
            <person name="Varghese N."/>
            <person name="Submissions S."/>
        </authorList>
    </citation>
    <scope>NUCLEOTIDE SEQUENCE [LARGE SCALE GENOMIC DNA]</scope>
    <source>
        <strain evidence="2">DSM 18887</strain>
    </source>
</reference>
<accession>A0A1H9KQ67</accession>
<name>A0A1H9KQ67_9GAMM</name>
<proteinExistence type="predicted"/>
<protein>
    <submittedName>
        <fullName evidence="1">Uncharacterized protein</fullName>
    </submittedName>
</protein>
<evidence type="ECO:0000313" key="1">
    <source>
        <dbReference type="EMBL" id="SER01065.1"/>
    </source>
</evidence>